<organism evidence="1 2">
    <name type="scientific">Penicillium capsulatum</name>
    <dbReference type="NCBI Taxonomy" id="69766"/>
    <lineage>
        <taxon>Eukaryota</taxon>
        <taxon>Fungi</taxon>
        <taxon>Dikarya</taxon>
        <taxon>Ascomycota</taxon>
        <taxon>Pezizomycotina</taxon>
        <taxon>Eurotiomycetes</taxon>
        <taxon>Eurotiomycetidae</taxon>
        <taxon>Eurotiales</taxon>
        <taxon>Aspergillaceae</taxon>
        <taxon>Penicillium</taxon>
    </lineage>
</organism>
<dbReference type="EMBL" id="JAPQKO010000007">
    <property type="protein sequence ID" value="KAJ5152461.1"/>
    <property type="molecule type" value="Genomic_DNA"/>
</dbReference>
<name>A0A9W9HQA8_9EURO</name>
<evidence type="ECO:0000313" key="2">
    <source>
        <dbReference type="Proteomes" id="UP001146351"/>
    </source>
</evidence>
<sequence>MTQRGSLVKPLLRYLQTPLSPLVSTTTGHCHPSFPANVLAYHLLTLQQLDELAIHYHQVLPATVETEEYGFAMEPWIGAPDEAHVDIDTRRKRFGRFIGLNIDDQAQNPPTIDSITHTGLPRLLADLEKTILYELAIRAGETRGSGGSPPS</sequence>
<gene>
    <name evidence="1" type="ORF">N7492_009741</name>
</gene>
<proteinExistence type="predicted"/>
<keyword evidence="2" id="KW-1185">Reference proteome</keyword>
<protein>
    <submittedName>
        <fullName evidence="1">Uncharacterized protein</fullName>
    </submittedName>
</protein>
<comment type="caution">
    <text evidence="1">The sequence shown here is derived from an EMBL/GenBank/DDBJ whole genome shotgun (WGS) entry which is preliminary data.</text>
</comment>
<dbReference type="AlphaFoldDB" id="A0A9W9HQA8"/>
<reference evidence="1" key="2">
    <citation type="journal article" date="2023" name="IMA Fungus">
        <title>Comparative genomic study of the Penicillium genus elucidates a diverse pangenome and 15 lateral gene transfer events.</title>
        <authorList>
            <person name="Petersen C."/>
            <person name="Sorensen T."/>
            <person name="Nielsen M.R."/>
            <person name="Sondergaard T.E."/>
            <person name="Sorensen J.L."/>
            <person name="Fitzpatrick D.A."/>
            <person name="Frisvad J.C."/>
            <person name="Nielsen K.L."/>
        </authorList>
    </citation>
    <scope>NUCLEOTIDE SEQUENCE</scope>
    <source>
        <strain evidence="1">IBT 21917</strain>
    </source>
</reference>
<reference evidence="1" key="1">
    <citation type="submission" date="2022-11" db="EMBL/GenBank/DDBJ databases">
        <authorList>
            <person name="Petersen C."/>
        </authorList>
    </citation>
    <scope>NUCLEOTIDE SEQUENCE</scope>
    <source>
        <strain evidence="1">IBT 21917</strain>
    </source>
</reference>
<accession>A0A9W9HQA8</accession>
<dbReference type="Proteomes" id="UP001146351">
    <property type="component" value="Unassembled WGS sequence"/>
</dbReference>
<dbReference type="OrthoDB" id="4156665at2759"/>
<evidence type="ECO:0000313" key="1">
    <source>
        <dbReference type="EMBL" id="KAJ5152461.1"/>
    </source>
</evidence>